<dbReference type="PROSITE" id="PS50005">
    <property type="entry name" value="TPR"/>
    <property type="match status" value="4"/>
</dbReference>
<evidence type="ECO:0008006" key="2">
    <source>
        <dbReference type="Google" id="ProtNLM"/>
    </source>
</evidence>
<dbReference type="AlphaFoldDB" id="A0A0F9GPJ6"/>
<dbReference type="SMART" id="SM00028">
    <property type="entry name" value="TPR"/>
    <property type="match status" value="9"/>
</dbReference>
<comment type="caution">
    <text evidence="1">The sequence shown here is derived from an EMBL/GenBank/DDBJ whole genome shotgun (WGS) entry which is preliminary data.</text>
</comment>
<evidence type="ECO:0000313" key="1">
    <source>
        <dbReference type="EMBL" id="KKL71325.1"/>
    </source>
</evidence>
<dbReference type="InterPro" id="IPR019734">
    <property type="entry name" value="TPR_rpt"/>
</dbReference>
<protein>
    <recommendedName>
        <fullName evidence="2">CHAT domain-containing protein</fullName>
    </recommendedName>
</protein>
<reference evidence="1" key="1">
    <citation type="journal article" date="2015" name="Nature">
        <title>Complex archaea that bridge the gap between prokaryotes and eukaryotes.</title>
        <authorList>
            <person name="Spang A."/>
            <person name="Saw J.H."/>
            <person name="Jorgensen S.L."/>
            <person name="Zaremba-Niedzwiedzka K."/>
            <person name="Martijn J."/>
            <person name="Lind A.E."/>
            <person name="van Eijk R."/>
            <person name="Schleper C."/>
            <person name="Guy L."/>
            <person name="Ettema T.J."/>
        </authorList>
    </citation>
    <scope>NUCLEOTIDE SEQUENCE</scope>
</reference>
<dbReference type="Pfam" id="PF13374">
    <property type="entry name" value="TPR_10"/>
    <property type="match status" value="1"/>
</dbReference>
<gene>
    <name evidence="1" type="ORF">LCGC14_2096040</name>
</gene>
<feature type="non-terminal residue" evidence="1">
    <location>
        <position position="682"/>
    </location>
</feature>
<feature type="non-terminal residue" evidence="1">
    <location>
        <position position="1"/>
    </location>
</feature>
<dbReference type="SUPFAM" id="SSF48452">
    <property type="entry name" value="TPR-like"/>
    <property type="match status" value="3"/>
</dbReference>
<dbReference type="Gene3D" id="1.25.40.10">
    <property type="entry name" value="Tetratricopeptide repeat domain"/>
    <property type="match status" value="2"/>
</dbReference>
<organism evidence="1">
    <name type="scientific">marine sediment metagenome</name>
    <dbReference type="NCBI Taxonomy" id="412755"/>
    <lineage>
        <taxon>unclassified sequences</taxon>
        <taxon>metagenomes</taxon>
        <taxon>ecological metagenomes</taxon>
    </lineage>
</organism>
<name>A0A0F9GPJ6_9ZZZZ</name>
<dbReference type="EMBL" id="LAZR01025627">
    <property type="protein sequence ID" value="KKL71325.1"/>
    <property type="molecule type" value="Genomic_DNA"/>
</dbReference>
<dbReference type="PANTHER" id="PTHR10098">
    <property type="entry name" value="RAPSYN-RELATED"/>
    <property type="match status" value="1"/>
</dbReference>
<sequence length="682" mass="79993">PELFSLNKVDLEKEYSQLFTFAEKFRRDGKFDESIKLFEESLVVAKKINDGKRECQSLLKLGLLFWNIGLLKDSSVHYEHALQLAQKFNLKNLQEKCQNSLEIYRLYKEAKKFRSAGEYPKSIESFQWAIDLSKEIGSKEHEVKCLRQSSLTYLEWNNLKEFSPLNERALKIARYLNHRREEEQCLINMGYFHWNLDNYSRALNCFEDALAIAKDLKNVKDESKCLNNIGATYMDIGNYERSLDYLKKALAIDKRLGNDIHISWELNNIGETFRRKGLYSGNKNDFYDALGYFHDSLKLIKKTRDRQMEVYVFNNIGSVHSELKKYKDALKYFESGYEMAEEISDVEMMGMILTNMGIVYYNQGNYEKSTEYNQKAIDLALGIEGGQILWEAYMEIARAYEKQNKFKKARENYEMSIKTVEIIRAGIELEENKASFLGTDKKIDAYHYLIHILVNFSQSHPEKEYNLEAFNYLERAKAGAFLDSLELSNVNISPRIDSMLQNKEKELMKDISKLYAKLATEPSSEEKNVIDEKLKSKENDLEILKREIRIKSPAYAEIHYPEIISLQETQRELLDSKTAFFAYCIGKEHSYAFVITKKDFRIFPLPPRENTQRQVSDYLKVISDKENKNFKLGYELFSTLVLPGLDKNIKNIIFVPDDILHFLPFETLITNKEKRDWLIKDY</sequence>
<accession>A0A0F9GPJ6</accession>
<proteinExistence type="predicted"/>
<dbReference type="InterPro" id="IPR011990">
    <property type="entry name" value="TPR-like_helical_dom_sf"/>
</dbReference>
<dbReference type="Pfam" id="PF13424">
    <property type="entry name" value="TPR_12"/>
    <property type="match status" value="2"/>
</dbReference>